<evidence type="ECO:0000313" key="2">
    <source>
        <dbReference type="EMBL" id="GJT10379.1"/>
    </source>
</evidence>
<name>A0ABQ5BAF9_9ASTR</name>
<gene>
    <name evidence="2" type="ORF">Tco_0857421</name>
</gene>
<comment type="caution">
    <text evidence="2">The sequence shown here is derived from an EMBL/GenBank/DDBJ whole genome shotgun (WGS) entry which is preliminary data.</text>
</comment>
<proteinExistence type="predicted"/>
<reference evidence="2" key="1">
    <citation type="journal article" date="2022" name="Int. J. Mol. Sci.">
        <title>Draft Genome of Tanacetum Coccineum: Genomic Comparison of Closely Related Tanacetum-Family Plants.</title>
        <authorList>
            <person name="Yamashiro T."/>
            <person name="Shiraishi A."/>
            <person name="Nakayama K."/>
            <person name="Satake H."/>
        </authorList>
    </citation>
    <scope>NUCLEOTIDE SEQUENCE</scope>
</reference>
<feature type="region of interest" description="Disordered" evidence="1">
    <location>
        <begin position="58"/>
        <end position="115"/>
    </location>
</feature>
<accession>A0ABQ5BAF9</accession>
<feature type="compositionally biased region" description="Basic and acidic residues" evidence="1">
    <location>
        <begin position="105"/>
        <end position="115"/>
    </location>
</feature>
<reference evidence="2" key="2">
    <citation type="submission" date="2022-01" db="EMBL/GenBank/DDBJ databases">
        <authorList>
            <person name="Yamashiro T."/>
            <person name="Shiraishi A."/>
            <person name="Satake H."/>
            <person name="Nakayama K."/>
        </authorList>
    </citation>
    <scope>NUCLEOTIDE SEQUENCE</scope>
</reference>
<keyword evidence="3" id="KW-1185">Reference proteome</keyword>
<sequence>MKELVTNQRFPMYLNTDQRVKKNLGHTVKERMMKTMTSMTVKITMMMKMIINRMSVEKQNQMVSTPPDYEITKEEENQEDDDDVMGGEQEDKEDEELYGDLNLNLDRRDAEMTDA</sequence>
<feature type="compositionally biased region" description="Acidic residues" evidence="1">
    <location>
        <begin position="76"/>
        <end position="98"/>
    </location>
</feature>
<dbReference type="Proteomes" id="UP001151760">
    <property type="component" value="Unassembled WGS sequence"/>
</dbReference>
<organism evidence="2 3">
    <name type="scientific">Tanacetum coccineum</name>
    <dbReference type="NCBI Taxonomy" id="301880"/>
    <lineage>
        <taxon>Eukaryota</taxon>
        <taxon>Viridiplantae</taxon>
        <taxon>Streptophyta</taxon>
        <taxon>Embryophyta</taxon>
        <taxon>Tracheophyta</taxon>
        <taxon>Spermatophyta</taxon>
        <taxon>Magnoliopsida</taxon>
        <taxon>eudicotyledons</taxon>
        <taxon>Gunneridae</taxon>
        <taxon>Pentapetalae</taxon>
        <taxon>asterids</taxon>
        <taxon>campanulids</taxon>
        <taxon>Asterales</taxon>
        <taxon>Asteraceae</taxon>
        <taxon>Asteroideae</taxon>
        <taxon>Anthemideae</taxon>
        <taxon>Anthemidinae</taxon>
        <taxon>Tanacetum</taxon>
    </lineage>
</organism>
<protein>
    <submittedName>
        <fullName evidence="2">Uncharacterized protein</fullName>
    </submittedName>
</protein>
<dbReference type="EMBL" id="BQNB010012983">
    <property type="protein sequence ID" value="GJT10379.1"/>
    <property type="molecule type" value="Genomic_DNA"/>
</dbReference>
<evidence type="ECO:0000313" key="3">
    <source>
        <dbReference type="Proteomes" id="UP001151760"/>
    </source>
</evidence>
<evidence type="ECO:0000256" key="1">
    <source>
        <dbReference type="SAM" id="MobiDB-lite"/>
    </source>
</evidence>